<dbReference type="EMBL" id="CP012401">
    <property type="protein sequence ID" value="ALG72166.1"/>
    <property type="molecule type" value="Genomic_DNA"/>
</dbReference>
<dbReference type="InterPro" id="IPR014729">
    <property type="entry name" value="Rossmann-like_a/b/a_fold"/>
</dbReference>
<sequence length="263" mass="28937">MSFILSKLLWGLVAPGNALVLAVVLGALLLRTRRWQRAGRRLVTLAAMALLLVTYTGLGALVALPLENRFPRSEPEGRIDGIVMLGGAVNPPITADRGDPSLNDAAERVLAFADLVRRHPEAKAVFTGGSGRLLGQEYKEDISARAALLQAGIPEGRVVYEAMSRNTWENAVFAKEMVKPAAGERWILVTSAMHMPRSVGIFRAVGWEVVPYPVDYRTRHDAKPYLRFEFAHNLVILDDAVREWIGLAAYRLMGRTGELFPAP</sequence>
<dbReference type="GO" id="GO:0000270">
    <property type="term" value="P:peptidoglycan metabolic process"/>
    <property type="evidence" value="ECO:0007669"/>
    <property type="project" value="TreeGrafter"/>
</dbReference>
<dbReference type="AlphaFoldDB" id="A0AAC8VZE9"/>
<keyword evidence="4" id="KW-1185">Reference proteome</keyword>
<organism evidence="3 4">
    <name type="scientific">Azospirillum thiophilum</name>
    <dbReference type="NCBI Taxonomy" id="528244"/>
    <lineage>
        <taxon>Bacteria</taxon>
        <taxon>Pseudomonadati</taxon>
        <taxon>Pseudomonadota</taxon>
        <taxon>Alphaproteobacteria</taxon>
        <taxon>Rhodospirillales</taxon>
        <taxon>Azospirillaceae</taxon>
        <taxon>Azospirillum</taxon>
    </lineage>
</organism>
<feature type="transmembrane region" description="Helical" evidence="1">
    <location>
        <begin position="12"/>
        <end position="30"/>
    </location>
</feature>
<gene>
    <name evidence="3" type="ORF">AL072_10680</name>
</gene>
<reference evidence="4" key="1">
    <citation type="submission" date="2015-08" db="EMBL/GenBank/DDBJ databases">
        <title>Complete Genome Sequence of Azospirillum thiophilum BV-S.</title>
        <authorList>
            <person name="Fomenkov A."/>
            <person name="Vincze T."/>
            <person name="Grabovich M."/>
            <person name="Dubinina G."/>
            <person name="Orlova M."/>
            <person name="Belousova E."/>
            <person name="Roberts R.J."/>
        </authorList>
    </citation>
    <scope>NUCLEOTIDE SEQUENCE [LARGE SCALE GENOMIC DNA]</scope>
    <source>
        <strain evidence="4">BV-S</strain>
    </source>
</reference>
<proteinExistence type="predicted"/>
<dbReference type="PANTHER" id="PTHR30336">
    <property type="entry name" value="INNER MEMBRANE PROTEIN, PROBABLE PERMEASE"/>
    <property type="match status" value="1"/>
</dbReference>
<accession>A0AAC8VZE9</accession>
<feature type="domain" description="DUF218" evidence="2">
    <location>
        <begin position="80"/>
        <end position="246"/>
    </location>
</feature>
<evidence type="ECO:0000259" key="2">
    <source>
        <dbReference type="Pfam" id="PF02698"/>
    </source>
</evidence>
<dbReference type="InterPro" id="IPR051599">
    <property type="entry name" value="Cell_Envelope_Assoc"/>
</dbReference>
<dbReference type="Pfam" id="PF02698">
    <property type="entry name" value="DUF218"/>
    <property type="match status" value="1"/>
</dbReference>
<name>A0AAC8VZE9_9PROT</name>
<dbReference type="KEGG" id="ati:AL072_10680"/>
<keyword evidence="1" id="KW-1133">Transmembrane helix</keyword>
<protein>
    <recommendedName>
        <fullName evidence="2">DUF218 domain-containing protein</fullName>
    </recommendedName>
</protein>
<dbReference type="GO" id="GO:0043164">
    <property type="term" value="P:Gram-negative-bacterium-type cell wall biogenesis"/>
    <property type="evidence" value="ECO:0007669"/>
    <property type="project" value="TreeGrafter"/>
</dbReference>
<keyword evidence="1" id="KW-0472">Membrane</keyword>
<evidence type="ECO:0000256" key="1">
    <source>
        <dbReference type="SAM" id="Phobius"/>
    </source>
</evidence>
<dbReference type="InterPro" id="IPR003848">
    <property type="entry name" value="DUF218"/>
</dbReference>
<dbReference type="Gene3D" id="3.40.50.620">
    <property type="entry name" value="HUPs"/>
    <property type="match status" value="1"/>
</dbReference>
<dbReference type="PANTHER" id="PTHR30336:SF4">
    <property type="entry name" value="ENVELOPE BIOGENESIS FACTOR ELYC"/>
    <property type="match status" value="1"/>
</dbReference>
<evidence type="ECO:0000313" key="4">
    <source>
        <dbReference type="Proteomes" id="UP000069935"/>
    </source>
</evidence>
<dbReference type="CDD" id="cd06259">
    <property type="entry name" value="YdcF-like"/>
    <property type="match status" value="1"/>
</dbReference>
<reference evidence="3 4" key="2">
    <citation type="journal article" date="2016" name="Genome Announc.">
        <title>Complete Genome Sequence of a Strain of Azospirillum thiophilum Isolated from a Sulfide Spring.</title>
        <authorList>
            <person name="Fomenkov A."/>
            <person name="Vincze T."/>
            <person name="Grabovich M."/>
            <person name="Anton B.P."/>
            <person name="Dubinina G."/>
            <person name="Orlova M."/>
            <person name="Belousova E."/>
            <person name="Roberts R.J."/>
        </authorList>
    </citation>
    <scope>NUCLEOTIDE SEQUENCE [LARGE SCALE GENOMIC DNA]</scope>
    <source>
        <strain evidence="3 4">BV-S</strain>
    </source>
</reference>
<feature type="transmembrane region" description="Helical" evidence="1">
    <location>
        <begin position="42"/>
        <end position="66"/>
    </location>
</feature>
<keyword evidence="1" id="KW-0812">Transmembrane</keyword>
<dbReference type="GO" id="GO:0005886">
    <property type="term" value="C:plasma membrane"/>
    <property type="evidence" value="ECO:0007669"/>
    <property type="project" value="TreeGrafter"/>
</dbReference>
<evidence type="ECO:0000313" key="3">
    <source>
        <dbReference type="EMBL" id="ALG72166.1"/>
    </source>
</evidence>
<dbReference type="Proteomes" id="UP000069935">
    <property type="component" value="Chromosome 1"/>
</dbReference>